<accession>A0A9D4EQN5</accession>
<evidence type="ECO:0000313" key="2">
    <source>
        <dbReference type="Proteomes" id="UP000828390"/>
    </source>
</evidence>
<keyword evidence="2" id="KW-1185">Reference proteome</keyword>
<name>A0A9D4EQN5_DREPO</name>
<dbReference type="Proteomes" id="UP000828390">
    <property type="component" value="Unassembled WGS sequence"/>
</dbReference>
<reference evidence="1" key="2">
    <citation type="submission" date="2020-11" db="EMBL/GenBank/DDBJ databases">
        <authorList>
            <person name="McCartney M.A."/>
            <person name="Auch B."/>
            <person name="Kono T."/>
            <person name="Mallez S."/>
            <person name="Becker A."/>
            <person name="Gohl D.M."/>
            <person name="Silverstein K.A.T."/>
            <person name="Koren S."/>
            <person name="Bechman K.B."/>
            <person name="Herman A."/>
            <person name="Abrahante J.E."/>
            <person name="Garbe J."/>
        </authorList>
    </citation>
    <scope>NUCLEOTIDE SEQUENCE</scope>
    <source>
        <strain evidence="1">Duluth1</strain>
        <tissue evidence="1">Whole animal</tissue>
    </source>
</reference>
<evidence type="ECO:0000313" key="1">
    <source>
        <dbReference type="EMBL" id="KAH3783914.1"/>
    </source>
</evidence>
<dbReference type="AlphaFoldDB" id="A0A9D4EQN5"/>
<organism evidence="1 2">
    <name type="scientific">Dreissena polymorpha</name>
    <name type="common">Zebra mussel</name>
    <name type="synonym">Mytilus polymorpha</name>
    <dbReference type="NCBI Taxonomy" id="45954"/>
    <lineage>
        <taxon>Eukaryota</taxon>
        <taxon>Metazoa</taxon>
        <taxon>Spiralia</taxon>
        <taxon>Lophotrochozoa</taxon>
        <taxon>Mollusca</taxon>
        <taxon>Bivalvia</taxon>
        <taxon>Autobranchia</taxon>
        <taxon>Heteroconchia</taxon>
        <taxon>Euheterodonta</taxon>
        <taxon>Imparidentia</taxon>
        <taxon>Neoheterodontei</taxon>
        <taxon>Myida</taxon>
        <taxon>Dreissenoidea</taxon>
        <taxon>Dreissenidae</taxon>
        <taxon>Dreissena</taxon>
    </lineage>
</organism>
<dbReference type="EMBL" id="JAIWYP010000008">
    <property type="protein sequence ID" value="KAH3783914.1"/>
    <property type="molecule type" value="Genomic_DNA"/>
</dbReference>
<gene>
    <name evidence="1" type="ORF">DPMN_161864</name>
</gene>
<protein>
    <submittedName>
        <fullName evidence="1">Uncharacterized protein</fullName>
    </submittedName>
</protein>
<sequence length="86" mass="10035">MLDINRNITEEEKTQRTFVDKLYMDGAEVDARPFLNYLQYLTYGGLGERDKQLHALHVFGSNLSDKRNVINLYHQETALNMLGHSY</sequence>
<proteinExistence type="predicted"/>
<reference evidence="1" key="1">
    <citation type="journal article" date="2019" name="bioRxiv">
        <title>The Genome of the Zebra Mussel, Dreissena polymorpha: A Resource for Invasive Species Research.</title>
        <authorList>
            <person name="McCartney M.A."/>
            <person name="Auch B."/>
            <person name="Kono T."/>
            <person name="Mallez S."/>
            <person name="Zhang Y."/>
            <person name="Obille A."/>
            <person name="Becker A."/>
            <person name="Abrahante J.E."/>
            <person name="Garbe J."/>
            <person name="Badalamenti J.P."/>
            <person name="Herman A."/>
            <person name="Mangelson H."/>
            <person name="Liachko I."/>
            <person name="Sullivan S."/>
            <person name="Sone E.D."/>
            <person name="Koren S."/>
            <person name="Silverstein K.A.T."/>
            <person name="Beckman K.B."/>
            <person name="Gohl D.M."/>
        </authorList>
    </citation>
    <scope>NUCLEOTIDE SEQUENCE</scope>
    <source>
        <strain evidence="1">Duluth1</strain>
        <tissue evidence="1">Whole animal</tissue>
    </source>
</reference>
<comment type="caution">
    <text evidence="1">The sequence shown here is derived from an EMBL/GenBank/DDBJ whole genome shotgun (WGS) entry which is preliminary data.</text>
</comment>